<accession>A0A6A4B5X6</accession>
<sequence length="183" mass="20895">ESECEEELQRLNARLRYLPPNATDLCQPADSFVIAKIKDVWSRMWNDKKIELIEDNEWQNKVRKYGSYSGKLKNPGKRFFLELAATAVKEVNAKRDQNGINYARKAMMRCGLSLSVDGTWRTTQLFPHLQEIIKKYPEEFAGKASTTDTVADEEEVDSVDEAHEENEMAIPGVINRAGNEVLV</sequence>
<evidence type="ECO:0000313" key="1">
    <source>
        <dbReference type="EMBL" id="KAE8958978.1"/>
    </source>
</evidence>
<dbReference type="Proteomes" id="UP000434957">
    <property type="component" value="Unassembled WGS sequence"/>
</dbReference>
<evidence type="ECO:0000313" key="4">
    <source>
        <dbReference type="Proteomes" id="UP000434957"/>
    </source>
</evidence>
<feature type="non-terminal residue" evidence="2">
    <location>
        <position position="1"/>
    </location>
</feature>
<name>A0A6A4B5X6_9STRA</name>
<evidence type="ECO:0008006" key="5">
    <source>
        <dbReference type="Google" id="ProtNLM"/>
    </source>
</evidence>
<dbReference type="AlphaFoldDB" id="A0A6A4B5X6"/>
<keyword evidence="4" id="KW-1185">Reference proteome</keyword>
<reference evidence="2 4" key="1">
    <citation type="submission" date="2018-08" db="EMBL/GenBank/DDBJ databases">
        <title>Genomic investigation of the strawberry pathogen Phytophthora fragariae indicates pathogenicity is determined by transcriptional variation in three key races.</title>
        <authorList>
            <person name="Adams T.M."/>
            <person name="Armitage A.D."/>
            <person name="Sobczyk M.K."/>
            <person name="Bates H.J."/>
            <person name="Dunwell J.M."/>
            <person name="Nellist C.F."/>
            <person name="Harrison R.J."/>
        </authorList>
    </citation>
    <scope>NUCLEOTIDE SEQUENCE [LARGE SCALE GENOMIC DNA]</scope>
    <source>
        <strain evidence="1 3">SCRP249</strain>
        <strain evidence="2 4">SCRP333</strain>
    </source>
</reference>
<protein>
    <recommendedName>
        <fullName evidence="5">DDE-1 domain-containing protein</fullName>
    </recommendedName>
</protein>
<evidence type="ECO:0000313" key="3">
    <source>
        <dbReference type="Proteomes" id="UP000429607"/>
    </source>
</evidence>
<dbReference type="EMBL" id="QXFT01007177">
    <property type="protein sequence ID" value="KAE9266945.1"/>
    <property type="molecule type" value="Genomic_DNA"/>
</dbReference>
<gene>
    <name evidence="1" type="ORF">PR001_g30879</name>
    <name evidence="2" type="ORF">PR003_g31945</name>
</gene>
<proteinExistence type="predicted"/>
<dbReference type="Proteomes" id="UP000429607">
    <property type="component" value="Unassembled WGS sequence"/>
</dbReference>
<dbReference type="EMBL" id="QXFV01007363">
    <property type="protein sequence ID" value="KAE8958978.1"/>
    <property type="molecule type" value="Genomic_DNA"/>
</dbReference>
<evidence type="ECO:0000313" key="2">
    <source>
        <dbReference type="EMBL" id="KAE9266945.1"/>
    </source>
</evidence>
<comment type="caution">
    <text evidence="2">The sequence shown here is derived from an EMBL/GenBank/DDBJ whole genome shotgun (WGS) entry which is preliminary data.</text>
</comment>
<organism evidence="2 4">
    <name type="scientific">Phytophthora rubi</name>
    <dbReference type="NCBI Taxonomy" id="129364"/>
    <lineage>
        <taxon>Eukaryota</taxon>
        <taxon>Sar</taxon>
        <taxon>Stramenopiles</taxon>
        <taxon>Oomycota</taxon>
        <taxon>Peronosporomycetes</taxon>
        <taxon>Peronosporales</taxon>
        <taxon>Peronosporaceae</taxon>
        <taxon>Phytophthora</taxon>
    </lineage>
</organism>